<dbReference type="GO" id="GO:0000981">
    <property type="term" value="F:DNA-binding transcription factor activity, RNA polymerase II-specific"/>
    <property type="evidence" value="ECO:0007669"/>
    <property type="project" value="InterPro"/>
</dbReference>
<dbReference type="InterPro" id="IPR001138">
    <property type="entry name" value="Zn2Cys6_DnaBD"/>
</dbReference>
<accession>A0AA38VQZ4</accession>
<evidence type="ECO:0000256" key="2">
    <source>
        <dbReference type="ARBA" id="ARBA00023242"/>
    </source>
</evidence>
<name>A0AA38VQZ4_9PEZI</name>
<dbReference type="CDD" id="cd12148">
    <property type="entry name" value="fungal_TF_MHR"/>
    <property type="match status" value="1"/>
</dbReference>
<organism evidence="4 5">
    <name type="scientific">Pleurostoma richardsiae</name>
    <dbReference type="NCBI Taxonomy" id="41990"/>
    <lineage>
        <taxon>Eukaryota</taxon>
        <taxon>Fungi</taxon>
        <taxon>Dikarya</taxon>
        <taxon>Ascomycota</taxon>
        <taxon>Pezizomycotina</taxon>
        <taxon>Sordariomycetes</taxon>
        <taxon>Sordariomycetidae</taxon>
        <taxon>Calosphaeriales</taxon>
        <taxon>Pleurostomataceae</taxon>
        <taxon>Pleurostoma</taxon>
    </lineage>
</organism>
<dbReference type="Gene3D" id="4.10.240.10">
    <property type="entry name" value="Zn(2)-C6 fungal-type DNA-binding domain"/>
    <property type="match status" value="1"/>
</dbReference>
<reference evidence="4" key="1">
    <citation type="submission" date="2022-07" db="EMBL/GenBank/DDBJ databases">
        <title>Fungi with potential for degradation of polypropylene.</title>
        <authorList>
            <person name="Gostincar C."/>
        </authorList>
    </citation>
    <scope>NUCLEOTIDE SEQUENCE</scope>
    <source>
        <strain evidence="4">EXF-13308</strain>
    </source>
</reference>
<evidence type="ECO:0000313" key="4">
    <source>
        <dbReference type="EMBL" id="KAJ9142094.1"/>
    </source>
</evidence>
<dbReference type="CDD" id="cd00067">
    <property type="entry name" value="GAL4"/>
    <property type="match status" value="1"/>
</dbReference>
<proteinExistence type="predicted"/>
<evidence type="ECO:0000259" key="3">
    <source>
        <dbReference type="PROSITE" id="PS50048"/>
    </source>
</evidence>
<dbReference type="InterPro" id="IPR036864">
    <property type="entry name" value="Zn2-C6_fun-type_DNA-bd_sf"/>
</dbReference>
<dbReference type="Proteomes" id="UP001174694">
    <property type="component" value="Unassembled WGS sequence"/>
</dbReference>
<dbReference type="Pfam" id="PF00172">
    <property type="entry name" value="Zn_clus"/>
    <property type="match status" value="1"/>
</dbReference>
<keyword evidence="2" id="KW-0539">Nucleus</keyword>
<keyword evidence="1" id="KW-0479">Metal-binding</keyword>
<dbReference type="AlphaFoldDB" id="A0AA38VQZ4"/>
<dbReference type="GO" id="GO:0003677">
    <property type="term" value="F:DNA binding"/>
    <property type="evidence" value="ECO:0007669"/>
    <property type="project" value="InterPro"/>
</dbReference>
<dbReference type="PANTHER" id="PTHR47785">
    <property type="entry name" value="ZN(II)2CYS6 TRANSCRIPTION FACTOR (EUROFUNG)-RELATED-RELATED"/>
    <property type="match status" value="1"/>
</dbReference>
<dbReference type="SUPFAM" id="SSF57701">
    <property type="entry name" value="Zn2/Cys6 DNA-binding domain"/>
    <property type="match status" value="1"/>
</dbReference>
<feature type="domain" description="Zn(2)-C6 fungal-type" evidence="3">
    <location>
        <begin position="22"/>
        <end position="52"/>
    </location>
</feature>
<sequence>MEASPGQQQVYGHAARRQALNACDACRKRKTKCDEGKPSCGRCFRLGLDCSYIETLASKKNVPLVELTGTLKQMDEKLDILTALFRQNYTVSQTSLDCPDQDGNHTPVTETSSGAHVIASSTFQMVEHVDNQHGTLPPFFDTSRILEELSLAQRHSTAPQHLLSWPCSPLKLSEPELQYPLVLEIRRQKLSRSTAPPRCLASHGNDVKWVCRLSLFQLNSLTRFYFSYFQPTCLLLDESKFYSHYLNQAMRNNFDNSIDTCIVLLVCALGTIVAYHEGCEEWAQTDELEIGLGFFNLATEMFDDIEAVDWTSVQCLLLMSLFHAAKLRVYDTWRAVHRACCTILILVPLQTGLDPQDCRLFWVAYLQESQLLSEFDFPSSGLGKLASTTPLPVVAEPGLEPHSAHYQLFFLALVAMRKLMNRILYHLYGQDDRRHETNASGLSPTGRLGMLQSTSRSVICELDRQLEEWRTCLPQSLRFPGYDVSQDSQPLEQYSRRSNHERLRGYLMARYYAAKSQIHRPFIHQALHCEPGTHLSEEIKMGVRTVIGGAYLSVLHSGLLHAPLTLLLHPINSWRSLFALELQVVLAARSEASSYALPSHWDTVQPARQRIAAVAILMSPTAQRDNEILERLVEINR</sequence>
<dbReference type="InterPro" id="IPR007219">
    <property type="entry name" value="XnlR_reg_dom"/>
</dbReference>
<dbReference type="GO" id="GO:0006351">
    <property type="term" value="P:DNA-templated transcription"/>
    <property type="evidence" value="ECO:0007669"/>
    <property type="project" value="InterPro"/>
</dbReference>
<gene>
    <name evidence="4" type="ORF">NKR23_g7321</name>
</gene>
<protein>
    <recommendedName>
        <fullName evidence="3">Zn(2)-C6 fungal-type domain-containing protein</fullName>
    </recommendedName>
</protein>
<dbReference type="PANTHER" id="PTHR47785:SF6">
    <property type="entry name" value="ZN(II)2CYS6 TRANSCRIPTION FACTOR (EUROFUNG)"/>
    <property type="match status" value="1"/>
</dbReference>
<evidence type="ECO:0000256" key="1">
    <source>
        <dbReference type="ARBA" id="ARBA00022723"/>
    </source>
</evidence>
<dbReference type="PROSITE" id="PS50048">
    <property type="entry name" value="ZN2_CY6_FUNGAL_2"/>
    <property type="match status" value="1"/>
</dbReference>
<comment type="caution">
    <text evidence="4">The sequence shown here is derived from an EMBL/GenBank/DDBJ whole genome shotgun (WGS) entry which is preliminary data.</text>
</comment>
<dbReference type="SMART" id="SM00066">
    <property type="entry name" value="GAL4"/>
    <property type="match status" value="1"/>
</dbReference>
<evidence type="ECO:0000313" key="5">
    <source>
        <dbReference type="Proteomes" id="UP001174694"/>
    </source>
</evidence>
<dbReference type="PROSITE" id="PS00463">
    <property type="entry name" value="ZN2_CY6_FUNGAL_1"/>
    <property type="match status" value="1"/>
</dbReference>
<dbReference type="Pfam" id="PF04082">
    <property type="entry name" value="Fungal_trans"/>
    <property type="match status" value="1"/>
</dbReference>
<dbReference type="GO" id="GO:0008270">
    <property type="term" value="F:zinc ion binding"/>
    <property type="evidence" value="ECO:0007669"/>
    <property type="project" value="InterPro"/>
</dbReference>
<dbReference type="InterPro" id="IPR053181">
    <property type="entry name" value="EcdB-like_regulator"/>
</dbReference>
<keyword evidence="5" id="KW-1185">Reference proteome</keyword>
<dbReference type="EMBL" id="JANBVO010000023">
    <property type="protein sequence ID" value="KAJ9142094.1"/>
    <property type="molecule type" value="Genomic_DNA"/>
</dbReference>